<feature type="domain" description="Methyltransferase type 11" evidence="1">
    <location>
        <begin position="42"/>
        <end position="130"/>
    </location>
</feature>
<dbReference type="GO" id="GO:0032259">
    <property type="term" value="P:methylation"/>
    <property type="evidence" value="ECO:0007669"/>
    <property type="project" value="UniProtKB-KW"/>
</dbReference>
<dbReference type="GO" id="GO:0008168">
    <property type="term" value="F:methyltransferase activity"/>
    <property type="evidence" value="ECO:0007669"/>
    <property type="project" value="UniProtKB-KW"/>
</dbReference>
<evidence type="ECO:0000259" key="1">
    <source>
        <dbReference type="Pfam" id="PF08241"/>
    </source>
</evidence>
<keyword evidence="2" id="KW-0489">Methyltransferase</keyword>
<gene>
    <name evidence="2" type="ORF">KTQ36_05955</name>
</gene>
<comment type="caution">
    <text evidence="2">The sequence shown here is derived from an EMBL/GenBank/DDBJ whole genome shotgun (WGS) entry which is preliminary data.</text>
</comment>
<keyword evidence="2" id="KW-0808">Transferase</keyword>
<dbReference type="PANTHER" id="PTHR43861">
    <property type="entry name" value="TRANS-ACONITATE 2-METHYLTRANSFERASE-RELATED"/>
    <property type="match status" value="1"/>
</dbReference>
<dbReference type="PANTHER" id="PTHR43861:SF1">
    <property type="entry name" value="TRANS-ACONITATE 2-METHYLTRANSFERASE"/>
    <property type="match status" value="1"/>
</dbReference>
<organism evidence="2 3">
    <name type="scientific">Sphingomicrobium clamense</name>
    <dbReference type="NCBI Taxonomy" id="2851013"/>
    <lineage>
        <taxon>Bacteria</taxon>
        <taxon>Pseudomonadati</taxon>
        <taxon>Pseudomonadota</taxon>
        <taxon>Alphaproteobacteria</taxon>
        <taxon>Sphingomonadales</taxon>
        <taxon>Sphingomonadaceae</taxon>
        <taxon>Sphingomicrobium</taxon>
    </lineage>
</organism>
<protein>
    <submittedName>
        <fullName evidence="2">Class I SAM-dependent methyltransferase</fullName>
    </submittedName>
</protein>
<reference evidence="2 3" key="1">
    <citation type="submission" date="2021-07" db="EMBL/GenBank/DDBJ databases">
        <title>The draft genome sequence of Sphingomicrobium sp. B8.</title>
        <authorList>
            <person name="Mu L."/>
        </authorList>
    </citation>
    <scope>NUCLEOTIDE SEQUENCE [LARGE SCALE GENOMIC DNA]</scope>
    <source>
        <strain evidence="2 3">B8</strain>
    </source>
</reference>
<dbReference type="EMBL" id="JAHVAH010000001">
    <property type="protein sequence ID" value="MBW0144839.1"/>
    <property type="molecule type" value="Genomic_DNA"/>
</dbReference>
<evidence type="ECO:0000313" key="2">
    <source>
        <dbReference type="EMBL" id="MBW0144839.1"/>
    </source>
</evidence>
<evidence type="ECO:0000313" key="3">
    <source>
        <dbReference type="Proteomes" id="UP000698028"/>
    </source>
</evidence>
<dbReference type="RefSeq" id="WP_218632797.1">
    <property type="nucleotide sequence ID" value="NZ_JAHVAH010000001.1"/>
</dbReference>
<name>A0ABS6V5K3_9SPHN</name>
<dbReference type="InterPro" id="IPR013216">
    <property type="entry name" value="Methyltransf_11"/>
</dbReference>
<accession>A0ABS6V5K3</accession>
<sequence length="249" mass="26529">MSAAASSGHWKASDYAGAGAFVPALGAPVVELLAPKAGERILDVGCGDGALTVGICDAGADVLGIDPNAELLAVAEGRGLETYLVPAQSMQFESEFDAAFSNAALHWIGAHRDEVAKRIFAAIKAGGRFVGEMGGEGNIAGLLAAIEAEARARGYKVGKGASNWYPSVAEFSDTYARAGFTDIEAELFDRPTPLEEGVEGWIRTFRSGWLDTIGMPTEERTDFAVAVAQRWPHDFADYKRLRFAMRKPN</sequence>
<dbReference type="Pfam" id="PF08241">
    <property type="entry name" value="Methyltransf_11"/>
    <property type="match status" value="1"/>
</dbReference>
<dbReference type="Proteomes" id="UP000698028">
    <property type="component" value="Unassembled WGS sequence"/>
</dbReference>
<dbReference type="CDD" id="cd02440">
    <property type="entry name" value="AdoMet_MTases"/>
    <property type="match status" value="1"/>
</dbReference>
<keyword evidence="3" id="KW-1185">Reference proteome</keyword>
<proteinExistence type="predicted"/>